<name>A0ABR2GT05_9EUKA</name>
<dbReference type="InterPro" id="IPR015943">
    <property type="entry name" value="WD40/YVTN_repeat-like_dom_sf"/>
</dbReference>
<accession>A0ABR2GT05</accession>
<sequence length="129" mass="14657">MSLPLLKSRSASLHAMTTQHVKFWFSNPTDNLTLKHEIYAIWSACSIPGGYITCGADRTIRIWSDKGGHIYTQQAAHETPIRGCLFIKEKQILATIDNSCELKEWQVNFFLSKRSKKIYLGRIPSKSGK</sequence>
<dbReference type="SUPFAM" id="SSF50978">
    <property type="entry name" value="WD40 repeat-like"/>
    <property type="match status" value="1"/>
</dbReference>
<gene>
    <name evidence="1" type="ORF">M9Y10_037118</name>
</gene>
<dbReference type="InterPro" id="IPR001680">
    <property type="entry name" value="WD40_rpt"/>
</dbReference>
<comment type="caution">
    <text evidence="1">The sequence shown here is derived from an EMBL/GenBank/DDBJ whole genome shotgun (WGS) entry which is preliminary data.</text>
</comment>
<dbReference type="Gene3D" id="2.130.10.10">
    <property type="entry name" value="YVTN repeat-like/Quinoprotein amine dehydrogenase"/>
    <property type="match status" value="1"/>
</dbReference>
<reference evidence="1 2" key="1">
    <citation type="submission" date="2024-04" db="EMBL/GenBank/DDBJ databases">
        <title>Tritrichomonas musculus Genome.</title>
        <authorList>
            <person name="Alves-Ferreira E."/>
            <person name="Grigg M."/>
            <person name="Lorenzi H."/>
            <person name="Galac M."/>
        </authorList>
    </citation>
    <scope>NUCLEOTIDE SEQUENCE [LARGE SCALE GENOMIC DNA]</scope>
    <source>
        <strain evidence="1 2">EAF2021</strain>
    </source>
</reference>
<proteinExistence type="predicted"/>
<dbReference type="InterPro" id="IPR036322">
    <property type="entry name" value="WD40_repeat_dom_sf"/>
</dbReference>
<keyword evidence="2" id="KW-1185">Reference proteome</keyword>
<dbReference type="SMART" id="SM00320">
    <property type="entry name" value="WD40"/>
    <property type="match status" value="2"/>
</dbReference>
<evidence type="ECO:0000313" key="1">
    <source>
        <dbReference type="EMBL" id="KAK8837069.1"/>
    </source>
</evidence>
<dbReference type="EMBL" id="JAPFFF010000062">
    <property type="protein sequence ID" value="KAK8837069.1"/>
    <property type="molecule type" value="Genomic_DNA"/>
</dbReference>
<organism evidence="1 2">
    <name type="scientific">Tritrichomonas musculus</name>
    <dbReference type="NCBI Taxonomy" id="1915356"/>
    <lineage>
        <taxon>Eukaryota</taxon>
        <taxon>Metamonada</taxon>
        <taxon>Parabasalia</taxon>
        <taxon>Tritrichomonadida</taxon>
        <taxon>Tritrichomonadidae</taxon>
        <taxon>Tritrichomonas</taxon>
    </lineage>
</organism>
<dbReference type="Proteomes" id="UP001470230">
    <property type="component" value="Unassembled WGS sequence"/>
</dbReference>
<evidence type="ECO:0000313" key="2">
    <source>
        <dbReference type="Proteomes" id="UP001470230"/>
    </source>
</evidence>
<protein>
    <submittedName>
        <fullName evidence="1">Uncharacterized protein</fullName>
    </submittedName>
</protein>